<keyword evidence="3" id="KW-1185">Reference proteome</keyword>
<organism evidence="2 3">
    <name type="scientific">Escallonia herrerae</name>
    <dbReference type="NCBI Taxonomy" id="1293975"/>
    <lineage>
        <taxon>Eukaryota</taxon>
        <taxon>Viridiplantae</taxon>
        <taxon>Streptophyta</taxon>
        <taxon>Embryophyta</taxon>
        <taxon>Tracheophyta</taxon>
        <taxon>Spermatophyta</taxon>
        <taxon>Magnoliopsida</taxon>
        <taxon>eudicotyledons</taxon>
        <taxon>Gunneridae</taxon>
        <taxon>Pentapetalae</taxon>
        <taxon>asterids</taxon>
        <taxon>campanulids</taxon>
        <taxon>Escalloniales</taxon>
        <taxon>Escalloniaceae</taxon>
        <taxon>Escallonia</taxon>
    </lineage>
</organism>
<dbReference type="AlphaFoldDB" id="A0AA88WB39"/>
<name>A0AA88WB39_9ASTE</name>
<dbReference type="EMBL" id="JAVXUP010000660">
    <property type="protein sequence ID" value="KAK3023364.1"/>
    <property type="molecule type" value="Genomic_DNA"/>
</dbReference>
<evidence type="ECO:0000313" key="2">
    <source>
        <dbReference type="EMBL" id="KAK3023364.1"/>
    </source>
</evidence>
<accession>A0AA88WB39</accession>
<sequence length="276" mass="31415">MILSSGTMFVPVPRTSSTRRTSCFASSTINTDHLRTQLEELKLESDNTRAKANNARLRLVRLSEAAERLQRHAIISVRTGRENDARELLFQKKKVMQALEKSKSRIELLDELLAKLNKAISVKETQLVGNVALDLDIFTEEASTPVRIVSPKEAGAQKDDLWANSDAGSLELLESQELQGQETYKEPDNLEACLEVESWRGMDVVSGLKGITSYEDFLQHLDQQLNKIEVELVTVLRFSTLVMDDVEKPKNLKMQQTMEILEDIRRIRGRYRMNQP</sequence>
<reference evidence="2" key="1">
    <citation type="submission" date="2022-12" db="EMBL/GenBank/DDBJ databases">
        <title>Draft genome assemblies for two species of Escallonia (Escalloniales).</title>
        <authorList>
            <person name="Chanderbali A."/>
            <person name="Dervinis C."/>
            <person name="Anghel I."/>
            <person name="Soltis D."/>
            <person name="Soltis P."/>
            <person name="Zapata F."/>
        </authorList>
    </citation>
    <scope>NUCLEOTIDE SEQUENCE</scope>
    <source>
        <strain evidence="2">UCBG64.0493</strain>
        <tissue evidence="2">Leaf</tissue>
    </source>
</reference>
<evidence type="ECO:0000313" key="3">
    <source>
        <dbReference type="Proteomes" id="UP001188597"/>
    </source>
</evidence>
<comment type="caution">
    <text evidence="2">The sequence shown here is derived from an EMBL/GenBank/DDBJ whole genome shotgun (WGS) entry which is preliminary data.</text>
</comment>
<feature type="non-terminal residue" evidence="2">
    <location>
        <position position="1"/>
    </location>
</feature>
<dbReference type="Proteomes" id="UP001188597">
    <property type="component" value="Unassembled WGS sequence"/>
</dbReference>
<gene>
    <name evidence="2" type="ORF">RJ639_043445</name>
</gene>
<protein>
    <submittedName>
        <fullName evidence="2">Uncharacterized protein</fullName>
    </submittedName>
</protein>
<evidence type="ECO:0000256" key="1">
    <source>
        <dbReference type="SAM" id="Coils"/>
    </source>
</evidence>
<keyword evidence="1" id="KW-0175">Coiled coil</keyword>
<dbReference type="PANTHER" id="PTHR37174">
    <property type="entry name" value="FORKHEAD-ASSOCIATED DOMAIN PROTEIN"/>
    <property type="match status" value="1"/>
</dbReference>
<dbReference type="PANTHER" id="PTHR37174:SF2">
    <property type="entry name" value="FORKHEAD-ASSOCIATED DOMAIN PROTEIN"/>
    <property type="match status" value="1"/>
</dbReference>
<feature type="coiled-coil region" evidence="1">
    <location>
        <begin position="31"/>
        <end position="72"/>
    </location>
</feature>
<proteinExistence type="predicted"/>